<comment type="caution">
    <text evidence="1">The sequence shown here is derived from an EMBL/GenBank/DDBJ whole genome shotgun (WGS) entry which is preliminary data.</text>
</comment>
<name>A0ACC0XBC9_9ROSI</name>
<gene>
    <name evidence="1" type="ORF">Pint_20977</name>
</gene>
<keyword evidence="2" id="KW-1185">Reference proteome</keyword>
<sequence length="178" mass="20023">MGIETAQTPCTTTSIFTYGTLKRGFSNHTLIQDLMRTGDAVFKGTYTTVDSFPLVCGPYKVPFLLNFPGSGLRVTGELYGVSAYGLARMDELEGTTRGHYQRLPIQVDKENEEGVKITCAEAYFAEKSYDKELWRRNGKKGFGVYSEKEAKGYVKRKDRPQNLSFLDHIRNFISSSSD</sequence>
<evidence type="ECO:0000313" key="1">
    <source>
        <dbReference type="EMBL" id="KAJ0013789.1"/>
    </source>
</evidence>
<accession>A0ACC0XBC9</accession>
<organism evidence="1 2">
    <name type="scientific">Pistacia integerrima</name>
    <dbReference type="NCBI Taxonomy" id="434235"/>
    <lineage>
        <taxon>Eukaryota</taxon>
        <taxon>Viridiplantae</taxon>
        <taxon>Streptophyta</taxon>
        <taxon>Embryophyta</taxon>
        <taxon>Tracheophyta</taxon>
        <taxon>Spermatophyta</taxon>
        <taxon>Magnoliopsida</taxon>
        <taxon>eudicotyledons</taxon>
        <taxon>Gunneridae</taxon>
        <taxon>Pentapetalae</taxon>
        <taxon>rosids</taxon>
        <taxon>malvids</taxon>
        <taxon>Sapindales</taxon>
        <taxon>Anacardiaceae</taxon>
        <taxon>Pistacia</taxon>
    </lineage>
</organism>
<proteinExistence type="predicted"/>
<dbReference type="Proteomes" id="UP001163603">
    <property type="component" value="Chromosome 13"/>
</dbReference>
<reference evidence="2" key="1">
    <citation type="journal article" date="2023" name="G3 (Bethesda)">
        <title>Genome assembly and association tests identify interacting loci associated with vigor, precocity, and sex in interspecific pistachio rootstocks.</title>
        <authorList>
            <person name="Palmer W."/>
            <person name="Jacygrad E."/>
            <person name="Sagayaradj S."/>
            <person name="Cavanaugh K."/>
            <person name="Han R."/>
            <person name="Bertier L."/>
            <person name="Beede B."/>
            <person name="Kafkas S."/>
            <person name="Golino D."/>
            <person name="Preece J."/>
            <person name="Michelmore R."/>
        </authorList>
    </citation>
    <scope>NUCLEOTIDE SEQUENCE [LARGE SCALE GENOMIC DNA]</scope>
</reference>
<dbReference type="EMBL" id="CM047748">
    <property type="protein sequence ID" value="KAJ0013789.1"/>
    <property type="molecule type" value="Genomic_DNA"/>
</dbReference>
<evidence type="ECO:0000313" key="2">
    <source>
        <dbReference type="Proteomes" id="UP001163603"/>
    </source>
</evidence>
<protein>
    <submittedName>
        <fullName evidence="1">Uncharacterized protein</fullName>
    </submittedName>
</protein>